<dbReference type="InterPro" id="IPR042100">
    <property type="entry name" value="Bug_dom1"/>
</dbReference>
<dbReference type="PANTHER" id="PTHR42928:SF5">
    <property type="entry name" value="BLR1237 PROTEIN"/>
    <property type="match status" value="1"/>
</dbReference>
<dbReference type="EMBL" id="JACCKX010000001">
    <property type="protein sequence ID" value="NZA00956.1"/>
    <property type="molecule type" value="Genomic_DNA"/>
</dbReference>
<protein>
    <submittedName>
        <fullName evidence="3">Tripartite tricarboxylate transporter substrate binding protein</fullName>
    </submittedName>
</protein>
<accession>A0A853IKR2</accession>
<dbReference type="InterPro" id="IPR005064">
    <property type="entry name" value="BUG"/>
</dbReference>
<dbReference type="AlphaFoldDB" id="A0A853IKR2"/>
<feature type="signal peptide" evidence="2">
    <location>
        <begin position="1"/>
        <end position="32"/>
    </location>
</feature>
<dbReference type="PANTHER" id="PTHR42928">
    <property type="entry name" value="TRICARBOXYLATE-BINDING PROTEIN"/>
    <property type="match status" value="1"/>
</dbReference>
<dbReference type="InterPro" id="IPR006311">
    <property type="entry name" value="TAT_signal"/>
</dbReference>
<feature type="chain" id="PRO_5032629646" evidence="2">
    <location>
        <begin position="33"/>
        <end position="333"/>
    </location>
</feature>
<dbReference type="Pfam" id="PF03401">
    <property type="entry name" value="TctC"/>
    <property type="match status" value="1"/>
</dbReference>
<dbReference type="RefSeq" id="WP_180549480.1">
    <property type="nucleotide sequence ID" value="NZ_JACCKX010000001.1"/>
</dbReference>
<evidence type="ECO:0000313" key="3">
    <source>
        <dbReference type="EMBL" id="NZA00956.1"/>
    </source>
</evidence>
<organism evidence="3 4">
    <name type="scientific">Ottowia beijingensis</name>
    <dbReference type="NCBI Taxonomy" id="1207057"/>
    <lineage>
        <taxon>Bacteria</taxon>
        <taxon>Pseudomonadati</taxon>
        <taxon>Pseudomonadota</taxon>
        <taxon>Betaproteobacteria</taxon>
        <taxon>Burkholderiales</taxon>
        <taxon>Comamonadaceae</taxon>
        <taxon>Ottowia</taxon>
    </lineage>
</organism>
<dbReference type="PROSITE" id="PS51318">
    <property type="entry name" value="TAT"/>
    <property type="match status" value="1"/>
</dbReference>
<dbReference type="Gene3D" id="3.40.190.150">
    <property type="entry name" value="Bordetella uptake gene, domain 1"/>
    <property type="match status" value="1"/>
</dbReference>
<proteinExistence type="inferred from homology"/>
<comment type="caution">
    <text evidence="3">The sequence shown here is derived from an EMBL/GenBank/DDBJ whole genome shotgun (WGS) entry which is preliminary data.</text>
</comment>
<comment type="similarity">
    <text evidence="1">Belongs to the UPF0065 (bug) family.</text>
</comment>
<dbReference type="SUPFAM" id="SSF53850">
    <property type="entry name" value="Periplasmic binding protein-like II"/>
    <property type="match status" value="1"/>
</dbReference>
<keyword evidence="2" id="KW-0732">Signal</keyword>
<name>A0A853IKR2_9BURK</name>
<evidence type="ECO:0000256" key="1">
    <source>
        <dbReference type="ARBA" id="ARBA00006987"/>
    </source>
</evidence>
<reference evidence="3 4" key="1">
    <citation type="submission" date="2020-07" db="EMBL/GenBank/DDBJ databases">
        <authorList>
            <person name="Maaloum M."/>
        </authorList>
    </citation>
    <scope>NUCLEOTIDE SEQUENCE [LARGE SCALE GENOMIC DNA]</scope>
    <source>
        <strain evidence="3 4">GCS-AN-3</strain>
    </source>
</reference>
<gene>
    <name evidence="3" type="ORF">H0I39_02690</name>
</gene>
<evidence type="ECO:0000313" key="4">
    <source>
        <dbReference type="Proteomes" id="UP000589716"/>
    </source>
</evidence>
<keyword evidence="4" id="KW-1185">Reference proteome</keyword>
<dbReference type="CDD" id="cd07012">
    <property type="entry name" value="PBP2_Bug_TTT"/>
    <property type="match status" value="1"/>
</dbReference>
<dbReference type="PIRSF" id="PIRSF017082">
    <property type="entry name" value="YflP"/>
    <property type="match status" value="1"/>
</dbReference>
<sequence>MTHPTLPRRRDVIRQGAAGALALSLPALKAHAQGDAAWPSKVIRMIVAFPAGGPTDTAARLIAQKLSTRLGQQVIVDNRPGASGSIGTAAFIKMPADGYSISMFGMPALLAPIVYRNNLYDSRKDFTCVATVYDLPYVIVVNPQALPGVDNLQQLIAATKAKELNYNSPGTGSMGHLSMELLKDLGKFPMQHIPYKGSAPAMTDLLGGQVPVMYADLIAAMPHIESGKIKAIALGSPDAKVFLPKVQAISEQGFAGFNSSSWSGIVVPNGTPAPVVARLDQELKAILAEADTKERMQKIGALAAHQPPAQMKTRLAQEYERWNKVATEKNISA</sequence>
<dbReference type="Proteomes" id="UP000589716">
    <property type="component" value="Unassembled WGS sequence"/>
</dbReference>
<evidence type="ECO:0000256" key="2">
    <source>
        <dbReference type="SAM" id="SignalP"/>
    </source>
</evidence>
<dbReference type="Gene3D" id="3.40.190.10">
    <property type="entry name" value="Periplasmic binding protein-like II"/>
    <property type="match status" value="1"/>
</dbReference>